<dbReference type="EMBL" id="VJMH01007390">
    <property type="protein sequence ID" value="KAF0683546.1"/>
    <property type="molecule type" value="Genomic_DNA"/>
</dbReference>
<keyword evidence="3" id="KW-0862">Zinc</keyword>
<dbReference type="InterPro" id="IPR017455">
    <property type="entry name" value="Znf_FYVE-rel"/>
</dbReference>
<dbReference type="OrthoDB" id="72401at2759"/>
<name>A0A485LR25_9STRA</name>
<keyword evidence="9" id="KW-1185">Reference proteome</keyword>
<organism evidence="8 9">
    <name type="scientific">Aphanomyces stellatus</name>
    <dbReference type="NCBI Taxonomy" id="120398"/>
    <lineage>
        <taxon>Eukaryota</taxon>
        <taxon>Sar</taxon>
        <taxon>Stramenopiles</taxon>
        <taxon>Oomycota</taxon>
        <taxon>Saprolegniomycetes</taxon>
        <taxon>Saprolegniales</taxon>
        <taxon>Verrucalvaceae</taxon>
        <taxon>Aphanomyces</taxon>
    </lineage>
</organism>
<gene>
    <name evidence="8" type="primary">Aste57867_24403</name>
    <name evidence="7" type="ORF">As57867_024327</name>
    <name evidence="8" type="ORF">ASTE57867_24403</name>
</gene>
<dbReference type="EMBL" id="CAADRA010007416">
    <property type="protein sequence ID" value="VFU01043.1"/>
    <property type="molecule type" value="Genomic_DNA"/>
</dbReference>
<accession>A0A485LR25</accession>
<evidence type="ECO:0000256" key="5">
    <source>
        <dbReference type="SAM" id="MobiDB-lite"/>
    </source>
</evidence>
<evidence type="ECO:0000256" key="2">
    <source>
        <dbReference type="ARBA" id="ARBA00022771"/>
    </source>
</evidence>
<evidence type="ECO:0000256" key="1">
    <source>
        <dbReference type="ARBA" id="ARBA00022723"/>
    </source>
</evidence>
<reference evidence="8 9" key="1">
    <citation type="submission" date="2019-03" db="EMBL/GenBank/DDBJ databases">
        <authorList>
            <person name="Gaulin E."/>
            <person name="Dumas B."/>
        </authorList>
    </citation>
    <scope>NUCLEOTIDE SEQUENCE [LARGE SCALE GENOMIC DNA]</scope>
    <source>
        <strain evidence="8">CBS 568.67</strain>
    </source>
</reference>
<feature type="domain" description="FYVE-type" evidence="6">
    <location>
        <begin position="272"/>
        <end position="338"/>
    </location>
</feature>
<dbReference type="Pfam" id="PF01363">
    <property type="entry name" value="FYVE"/>
    <property type="match status" value="1"/>
</dbReference>
<dbReference type="PROSITE" id="PS50178">
    <property type="entry name" value="ZF_FYVE"/>
    <property type="match status" value="1"/>
</dbReference>
<keyword evidence="1" id="KW-0479">Metal-binding</keyword>
<reference evidence="7" key="2">
    <citation type="submission" date="2019-06" db="EMBL/GenBank/DDBJ databases">
        <title>Genomics analysis of Aphanomyces spp. identifies a new class of oomycete effector associated with host adaptation.</title>
        <authorList>
            <person name="Gaulin E."/>
        </authorList>
    </citation>
    <scope>NUCLEOTIDE SEQUENCE</scope>
    <source>
        <strain evidence="7">CBS 578.67</strain>
    </source>
</reference>
<dbReference type="InterPro" id="IPR023393">
    <property type="entry name" value="START-like_dom_sf"/>
</dbReference>
<keyword evidence="2 4" id="KW-0863">Zinc-finger</keyword>
<sequence>MTLAAPRGMPHPQSEFAKRIDHLAAVEPLSVTLQEQLAVVARARGQALVNDRRADLSFVKFAPGGVNIYDGTVGHGRYVVKATTVVRGSVVDLLAQLRHRSTSTHDCRRSMHAFFLRSFCHSINLDQVDNPNNDGLNVHWLALRGDGTAPSPLDVVFASHTQHYVWARSQWRPSCPNDFGLGLKEAGTHIWESIDTRATPPFDGSSTGCTRLQVHHSGFVVESSDELANHCNVSFVLCFHQHVSPEWMHDLVGGFANVLRHDSFRLVPSQLWSYAAHCYLCFKTFRLYRRRHHCRLCGNAICSRCSYTTDLDVPSLLDDAVVERAKSLACHKCNIHYKSCQRINGFHTTSAVLHQSAMSTTSSDDLSNTASCPPPAVNPRRPSISWRRRGNNASYMSAIPPQRPPPMLIDDMESTFTIHVPRRSMSIPQDRNVAVDDGPSEVEFDALYTIHDPMAVLRPQSQSAPPPLTGERTSLVYLQLLKDELIPPPRMSMTMSQYARDLDSKPNNRASKYPQSSVVDREVFCLVK</sequence>
<feature type="compositionally biased region" description="Polar residues" evidence="5">
    <location>
        <begin position="362"/>
        <end position="371"/>
    </location>
</feature>
<evidence type="ECO:0000313" key="9">
    <source>
        <dbReference type="Proteomes" id="UP000332933"/>
    </source>
</evidence>
<dbReference type="PANTHER" id="PTHR43102">
    <property type="entry name" value="SLR1143 PROTEIN"/>
    <property type="match status" value="1"/>
</dbReference>
<dbReference type="Gene3D" id="3.30.40.10">
    <property type="entry name" value="Zinc/RING finger domain, C3HC4 (zinc finger)"/>
    <property type="match status" value="1"/>
</dbReference>
<evidence type="ECO:0000259" key="6">
    <source>
        <dbReference type="PROSITE" id="PS50178"/>
    </source>
</evidence>
<proteinExistence type="predicted"/>
<dbReference type="PANTHER" id="PTHR43102:SF2">
    <property type="entry name" value="GAF DOMAIN-CONTAINING PROTEIN"/>
    <property type="match status" value="1"/>
</dbReference>
<evidence type="ECO:0000313" key="7">
    <source>
        <dbReference type="EMBL" id="KAF0683546.1"/>
    </source>
</evidence>
<evidence type="ECO:0000256" key="3">
    <source>
        <dbReference type="ARBA" id="ARBA00022833"/>
    </source>
</evidence>
<evidence type="ECO:0000313" key="8">
    <source>
        <dbReference type="EMBL" id="VFU01043.1"/>
    </source>
</evidence>
<feature type="region of interest" description="Disordered" evidence="5">
    <location>
        <begin position="362"/>
        <end position="387"/>
    </location>
</feature>
<dbReference type="InterPro" id="IPR013083">
    <property type="entry name" value="Znf_RING/FYVE/PHD"/>
</dbReference>
<dbReference type="AlphaFoldDB" id="A0A485LR25"/>
<dbReference type="InterPro" id="IPR000306">
    <property type="entry name" value="Znf_FYVE"/>
</dbReference>
<protein>
    <submittedName>
        <fullName evidence="8">Aste57867_24403 protein</fullName>
    </submittedName>
</protein>
<dbReference type="InterPro" id="IPR011011">
    <property type="entry name" value="Znf_FYVE_PHD"/>
</dbReference>
<dbReference type="Proteomes" id="UP000332933">
    <property type="component" value="Unassembled WGS sequence"/>
</dbReference>
<dbReference type="GO" id="GO:0008270">
    <property type="term" value="F:zinc ion binding"/>
    <property type="evidence" value="ECO:0007669"/>
    <property type="project" value="UniProtKB-KW"/>
</dbReference>
<dbReference type="SMART" id="SM00064">
    <property type="entry name" value="FYVE"/>
    <property type="match status" value="1"/>
</dbReference>
<dbReference type="SUPFAM" id="SSF57903">
    <property type="entry name" value="FYVE/PHD zinc finger"/>
    <property type="match status" value="1"/>
</dbReference>
<evidence type="ECO:0000256" key="4">
    <source>
        <dbReference type="PROSITE-ProRule" id="PRU00091"/>
    </source>
</evidence>
<dbReference type="Gene3D" id="3.30.530.20">
    <property type="match status" value="1"/>
</dbReference>